<dbReference type="PROSITE" id="PS51522">
    <property type="entry name" value="ZF_NANOS"/>
    <property type="match status" value="1"/>
</dbReference>
<dbReference type="AlphaFoldDB" id="A0A6C0IP05"/>
<proteinExistence type="predicted"/>
<feature type="domain" description="Nanos-type" evidence="1">
    <location>
        <begin position="2"/>
        <end position="53"/>
    </location>
</feature>
<dbReference type="InterPro" id="IPR024161">
    <property type="entry name" value="Znf_nanos-typ"/>
</dbReference>
<dbReference type="InterPro" id="IPR038129">
    <property type="entry name" value="Nanos_sf"/>
</dbReference>
<dbReference type="Pfam" id="PF05741">
    <property type="entry name" value="zf-nanos"/>
    <property type="match status" value="1"/>
</dbReference>
<sequence>MFCKVCKDSGKTETEYTSHSVKDKTGKTTCPTLLNQACKYCRQPGHTVKFCKTLKLNEKNNRREEFFKKQHPEWKEDLNSAMMKLGSSFAAAFDSDSEDDSEDDSEQQQTVDLDINDKVPVATHFIRSYASVLADDSVPKVENVKIVSKPFTFDTSHLKGKSWADDDDSDSDEE</sequence>
<reference evidence="2" key="1">
    <citation type="journal article" date="2020" name="Nature">
        <title>Giant virus diversity and host interactions through global metagenomics.</title>
        <authorList>
            <person name="Schulz F."/>
            <person name="Roux S."/>
            <person name="Paez-Espino D."/>
            <person name="Jungbluth S."/>
            <person name="Walsh D.A."/>
            <person name="Denef V.J."/>
            <person name="McMahon K.D."/>
            <person name="Konstantinidis K.T."/>
            <person name="Eloe-Fadrosh E.A."/>
            <person name="Kyrpides N.C."/>
            <person name="Woyke T."/>
        </authorList>
    </citation>
    <scope>NUCLEOTIDE SEQUENCE</scope>
    <source>
        <strain evidence="2">GVMAG-M-3300024258-14</strain>
    </source>
</reference>
<dbReference type="Gene3D" id="4.10.60.30">
    <property type="entry name" value="Nanos, RNA-binding domain"/>
    <property type="match status" value="1"/>
</dbReference>
<dbReference type="EMBL" id="MN740216">
    <property type="protein sequence ID" value="QHT94166.1"/>
    <property type="molecule type" value="Genomic_DNA"/>
</dbReference>
<evidence type="ECO:0000259" key="1">
    <source>
        <dbReference type="PROSITE" id="PS51522"/>
    </source>
</evidence>
<organism evidence="2">
    <name type="scientific">viral metagenome</name>
    <dbReference type="NCBI Taxonomy" id="1070528"/>
    <lineage>
        <taxon>unclassified sequences</taxon>
        <taxon>metagenomes</taxon>
        <taxon>organismal metagenomes</taxon>
    </lineage>
</organism>
<evidence type="ECO:0000313" key="2">
    <source>
        <dbReference type="EMBL" id="QHT94166.1"/>
    </source>
</evidence>
<protein>
    <recommendedName>
        <fullName evidence="1">Nanos-type domain-containing protein</fullName>
    </recommendedName>
</protein>
<name>A0A6C0IP05_9ZZZZ</name>
<accession>A0A6C0IP05</accession>